<dbReference type="SUPFAM" id="SSF52279">
    <property type="entry name" value="Beta-D-glucan exohydrolase, C-terminal domain"/>
    <property type="match status" value="1"/>
</dbReference>
<dbReference type="EMBL" id="BBMT01000004">
    <property type="protein sequence ID" value="GAL33968.1"/>
    <property type="molecule type" value="Genomic_DNA"/>
</dbReference>
<dbReference type="AlphaFoldDB" id="A0A090T444"/>
<dbReference type="SMART" id="SM01217">
    <property type="entry name" value="Fn3_like"/>
    <property type="match status" value="1"/>
</dbReference>
<proteinExistence type="inferred from homology"/>
<dbReference type="InterPro" id="IPR026891">
    <property type="entry name" value="Fn3-like"/>
</dbReference>
<dbReference type="Pfam" id="PF00933">
    <property type="entry name" value="Glyco_hydro_3"/>
    <property type="match status" value="1"/>
</dbReference>
<evidence type="ECO:0000256" key="4">
    <source>
        <dbReference type="ARBA" id="ARBA00032194"/>
    </source>
</evidence>
<dbReference type="GO" id="GO:0008422">
    <property type="term" value="F:beta-glucosidase activity"/>
    <property type="evidence" value="ECO:0007669"/>
    <property type="project" value="UniProtKB-ARBA"/>
</dbReference>
<sequence>MKTNYLALIDKMSIEQKVKLTTGSGLWRTAEFPEFELDDLVMTDGTYGVRYNKNQIEDGEDSMAGFLSVVNQSAEDADSEEGFEGAEGFFGLSEVATCFPNGSSIANSWDVELLKEMGKALAVECRHLGVDVLLGPGINIRRTPLAGRGYEYYSEDPILTGELAAGLINGMQEYGVGTSLKHFACNNSEFKRCEMDSIVSERALQEIYLKGFKRAIDKSSPWTVMTSYNLLNGIPTSEHPWLLNTVLREQWGYDNTVMSDWYGTKDRPASLQAGNDLAMPMSERNVKSLITAVNEGIISEETLNTACRRVLSLYEKCHNGRKQNIGQMDAEKHHALAQKLAAESIVLLKNDHQLLPLDIQKKQKIAVLGEAAQTPVIQGSGCATTRPTMLDCPLDEIIHIAGEHCDIHYAPGMDKDGTVNLTQLQSAVELARKSEIAIVFVSTAIGEDGENGDRHNLDIIPAHQQLIEAVSEVQSNLIVVVANSDAIVMPWLDNANSVLETFFSGQGMGGAVAECLFGLVNPSGKLTVTVPNSLEETPAYLTYPGDNRTHYYSEDIFVGYRYYDKRKIEPLFPFGFGLSYTEFSYSNLRTSANVIKAGQNLTVKFDVTNTGKRFGKEVVQLYLSAPSGDYAREVLSLKGFSKVALEPKETKEVTIELTWEDFCYYNPESQKWLADDGTLTLIVGRSSRAHELAVDISIESEPYYPPAHIHSSINSLLANPNATERALKYLSVQTGLPADHLKAKLQELAPYLFFGMTVTLTEMLGVDINETEFAAALAEPK</sequence>
<accession>A0A090T444</accession>
<dbReference type="Gene3D" id="2.60.40.10">
    <property type="entry name" value="Immunoglobulins"/>
    <property type="match status" value="1"/>
</dbReference>
<dbReference type="InterPro" id="IPR017853">
    <property type="entry name" value="GH"/>
</dbReference>
<keyword evidence="8" id="KW-1185">Reference proteome</keyword>
<dbReference type="InterPro" id="IPR002772">
    <property type="entry name" value="Glyco_hydro_3_C"/>
</dbReference>
<dbReference type="Pfam" id="PF01915">
    <property type="entry name" value="Glyco_hydro_3_C"/>
    <property type="match status" value="1"/>
</dbReference>
<evidence type="ECO:0000259" key="6">
    <source>
        <dbReference type="SMART" id="SM01217"/>
    </source>
</evidence>
<dbReference type="InterPro" id="IPR001764">
    <property type="entry name" value="Glyco_hydro_3_N"/>
</dbReference>
<protein>
    <recommendedName>
        <fullName evidence="5">Beta-D-glucoside glucohydrolase</fullName>
    </recommendedName>
    <alternativeName>
        <fullName evidence="3">Cellobiase</fullName>
    </alternativeName>
    <alternativeName>
        <fullName evidence="4">Gentiobiase</fullName>
    </alternativeName>
</protein>
<dbReference type="PANTHER" id="PTHR42715:SF10">
    <property type="entry name" value="BETA-GLUCOSIDASE"/>
    <property type="match status" value="1"/>
</dbReference>
<dbReference type="InterPro" id="IPR036881">
    <property type="entry name" value="Glyco_hydro_3_C_sf"/>
</dbReference>
<dbReference type="Proteomes" id="UP000029224">
    <property type="component" value="Unassembled WGS sequence"/>
</dbReference>
<dbReference type="OrthoDB" id="9781691at2"/>
<comment type="similarity">
    <text evidence="1">Belongs to the glycosyl hydrolase 3 family.</text>
</comment>
<reference evidence="7 8" key="2">
    <citation type="submission" date="2014-09" db="EMBL/GenBank/DDBJ databases">
        <authorList>
            <consortium name="NBRP consortium"/>
            <person name="Sawabe T."/>
            <person name="Meirelles P."/>
            <person name="Nakanishi M."/>
            <person name="Sayaka M."/>
            <person name="Hattori M."/>
            <person name="Ohkuma M."/>
        </authorList>
    </citation>
    <scope>NUCLEOTIDE SEQUENCE [LARGE SCALE GENOMIC DNA]</scope>
    <source>
        <strain evidence="7 8">JCM 19240</strain>
    </source>
</reference>
<dbReference type="PANTHER" id="PTHR42715">
    <property type="entry name" value="BETA-GLUCOSIDASE"/>
    <property type="match status" value="1"/>
</dbReference>
<feature type="domain" description="Fibronectin type III-like" evidence="6">
    <location>
        <begin position="617"/>
        <end position="687"/>
    </location>
</feature>
<dbReference type="InterPro" id="IPR036962">
    <property type="entry name" value="Glyco_hydro_3_N_sf"/>
</dbReference>
<dbReference type="Pfam" id="PF14310">
    <property type="entry name" value="Fn3-like"/>
    <property type="match status" value="1"/>
</dbReference>
<organism evidence="7 8">
    <name type="scientific">Vibrio maritimus</name>
    <dbReference type="NCBI Taxonomy" id="990268"/>
    <lineage>
        <taxon>Bacteria</taxon>
        <taxon>Pseudomonadati</taxon>
        <taxon>Pseudomonadota</taxon>
        <taxon>Gammaproteobacteria</taxon>
        <taxon>Vibrionales</taxon>
        <taxon>Vibrionaceae</taxon>
        <taxon>Vibrio</taxon>
    </lineage>
</organism>
<dbReference type="Gene3D" id="3.20.20.300">
    <property type="entry name" value="Glycoside hydrolase, family 3, N-terminal domain"/>
    <property type="match status" value="1"/>
</dbReference>
<evidence type="ECO:0000313" key="8">
    <source>
        <dbReference type="Proteomes" id="UP000029224"/>
    </source>
</evidence>
<dbReference type="FunFam" id="2.60.40.10:FF:000495">
    <property type="entry name" value="Periplasmic beta-glucosidase"/>
    <property type="match status" value="1"/>
</dbReference>
<dbReference type="InterPro" id="IPR050288">
    <property type="entry name" value="Cellulose_deg_GH3"/>
</dbReference>
<dbReference type="GO" id="GO:0005975">
    <property type="term" value="P:carbohydrate metabolic process"/>
    <property type="evidence" value="ECO:0007669"/>
    <property type="project" value="InterPro"/>
</dbReference>
<evidence type="ECO:0000313" key="7">
    <source>
        <dbReference type="EMBL" id="GAL33968.1"/>
    </source>
</evidence>
<dbReference type="InterPro" id="IPR013783">
    <property type="entry name" value="Ig-like_fold"/>
</dbReference>
<gene>
    <name evidence="7" type="ORF">JCM19240_876</name>
</gene>
<evidence type="ECO:0000256" key="2">
    <source>
        <dbReference type="ARBA" id="ARBA00022801"/>
    </source>
</evidence>
<evidence type="ECO:0000256" key="5">
    <source>
        <dbReference type="ARBA" id="ARBA00032594"/>
    </source>
</evidence>
<name>A0A090T444_9VIBR</name>
<dbReference type="Gene3D" id="3.40.50.1700">
    <property type="entry name" value="Glycoside hydrolase family 3 C-terminal domain"/>
    <property type="match status" value="1"/>
</dbReference>
<keyword evidence="7" id="KW-0326">Glycosidase</keyword>
<dbReference type="SUPFAM" id="SSF51445">
    <property type="entry name" value="(Trans)glycosidases"/>
    <property type="match status" value="1"/>
</dbReference>
<keyword evidence="2 7" id="KW-0378">Hydrolase</keyword>
<comment type="caution">
    <text evidence="7">The sequence shown here is derived from an EMBL/GenBank/DDBJ whole genome shotgun (WGS) entry which is preliminary data.</text>
</comment>
<evidence type="ECO:0000256" key="1">
    <source>
        <dbReference type="ARBA" id="ARBA00005336"/>
    </source>
</evidence>
<reference evidence="7 8" key="1">
    <citation type="submission" date="2014-09" db="EMBL/GenBank/DDBJ databases">
        <title>Vibrio maritimus JCM 19240. (C210) whole genome shotgun sequence.</title>
        <authorList>
            <person name="Sawabe T."/>
            <person name="Meirelles P."/>
            <person name="Nakanishi M."/>
            <person name="Sayaka M."/>
            <person name="Hattori M."/>
            <person name="Ohkuma M."/>
        </authorList>
    </citation>
    <scope>NUCLEOTIDE SEQUENCE [LARGE SCALE GENOMIC DNA]</scope>
    <source>
        <strain evidence="7 8">JCM 19240</strain>
    </source>
</reference>
<evidence type="ECO:0000256" key="3">
    <source>
        <dbReference type="ARBA" id="ARBA00031448"/>
    </source>
</evidence>